<feature type="chain" id="PRO_5042996911" description="Transmembrane protein" evidence="3">
    <location>
        <begin position="23"/>
        <end position="194"/>
    </location>
</feature>
<accession>A0AAN6M1D9</accession>
<evidence type="ECO:0000256" key="3">
    <source>
        <dbReference type="SAM" id="SignalP"/>
    </source>
</evidence>
<reference evidence="4 5" key="1">
    <citation type="submission" date="2021-02" db="EMBL/GenBank/DDBJ databases">
        <title>Genome assembly of Pseudopithomyces chartarum.</title>
        <authorList>
            <person name="Jauregui R."/>
            <person name="Singh J."/>
            <person name="Voisey C."/>
        </authorList>
    </citation>
    <scope>NUCLEOTIDE SEQUENCE [LARGE SCALE GENOMIC DNA]</scope>
    <source>
        <strain evidence="4 5">AGR01</strain>
    </source>
</reference>
<evidence type="ECO:0000313" key="5">
    <source>
        <dbReference type="Proteomes" id="UP001280581"/>
    </source>
</evidence>
<keyword evidence="2" id="KW-1133">Transmembrane helix</keyword>
<evidence type="ECO:0000256" key="1">
    <source>
        <dbReference type="SAM" id="MobiDB-lite"/>
    </source>
</evidence>
<feature type="compositionally biased region" description="Polar residues" evidence="1">
    <location>
        <begin position="26"/>
        <end position="41"/>
    </location>
</feature>
<sequence>MIRASAAYWLLVGLVLAHKVVAQDSTSSENTDTAAHTPNTGYNGGEDNPVDPSDAGAAGAQKGGFTLSKGGLAAIIVVIGLVVVLGISSAVLFWLAKKRQWDVRQSLRRASRRLTGRSTADLPATKRQNRRTGVRLNDPPMPRRNRPGQEKDIEKALEESSNRGKTTTKITSTFDVDTPTPKGNWKGLTLPGKK</sequence>
<protein>
    <recommendedName>
        <fullName evidence="6">Transmembrane protein</fullName>
    </recommendedName>
</protein>
<keyword evidence="5" id="KW-1185">Reference proteome</keyword>
<dbReference type="AlphaFoldDB" id="A0AAN6M1D9"/>
<evidence type="ECO:0000313" key="4">
    <source>
        <dbReference type="EMBL" id="KAK3214549.1"/>
    </source>
</evidence>
<dbReference type="EMBL" id="WVTA01000003">
    <property type="protein sequence ID" value="KAK3214549.1"/>
    <property type="molecule type" value="Genomic_DNA"/>
</dbReference>
<name>A0AAN6M1D9_9PLEO</name>
<comment type="caution">
    <text evidence="4">The sequence shown here is derived from an EMBL/GenBank/DDBJ whole genome shotgun (WGS) entry which is preliminary data.</text>
</comment>
<feature type="region of interest" description="Disordered" evidence="1">
    <location>
        <begin position="114"/>
        <end position="194"/>
    </location>
</feature>
<feature type="region of interest" description="Disordered" evidence="1">
    <location>
        <begin position="26"/>
        <end position="57"/>
    </location>
</feature>
<feature type="compositionally biased region" description="Basic and acidic residues" evidence="1">
    <location>
        <begin position="147"/>
        <end position="162"/>
    </location>
</feature>
<feature type="transmembrane region" description="Helical" evidence="2">
    <location>
        <begin position="72"/>
        <end position="96"/>
    </location>
</feature>
<proteinExistence type="predicted"/>
<keyword evidence="3" id="KW-0732">Signal</keyword>
<keyword evidence="2" id="KW-0472">Membrane</keyword>
<keyword evidence="2" id="KW-0812">Transmembrane</keyword>
<evidence type="ECO:0000256" key="2">
    <source>
        <dbReference type="SAM" id="Phobius"/>
    </source>
</evidence>
<feature type="compositionally biased region" description="Polar residues" evidence="1">
    <location>
        <begin position="163"/>
        <end position="175"/>
    </location>
</feature>
<organism evidence="4 5">
    <name type="scientific">Pseudopithomyces chartarum</name>
    <dbReference type="NCBI Taxonomy" id="1892770"/>
    <lineage>
        <taxon>Eukaryota</taxon>
        <taxon>Fungi</taxon>
        <taxon>Dikarya</taxon>
        <taxon>Ascomycota</taxon>
        <taxon>Pezizomycotina</taxon>
        <taxon>Dothideomycetes</taxon>
        <taxon>Pleosporomycetidae</taxon>
        <taxon>Pleosporales</taxon>
        <taxon>Massarineae</taxon>
        <taxon>Didymosphaeriaceae</taxon>
        <taxon>Pseudopithomyces</taxon>
    </lineage>
</organism>
<gene>
    <name evidence="4" type="ORF">GRF29_19g551715</name>
</gene>
<feature type="signal peptide" evidence="3">
    <location>
        <begin position="1"/>
        <end position="22"/>
    </location>
</feature>
<dbReference type="Proteomes" id="UP001280581">
    <property type="component" value="Unassembled WGS sequence"/>
</dbReference>
<evidence type="ECO:0008006" key="6">
    <source>
        <dbReference type="Google" id="ProtNLM"/>
    </source>
</evidence>